<proteinExistence type="predicted"/>
<name>A6H9I6_RAT</name>
<dbReference type="AlphaFoldDB" id="A6H9I6"/>
<dbReference type="InterPro" id="IPR033490">
    <property type="entry name" value="LRP130"/>
</dbReference>
<accession>A6H9I6</accession>
<protein>
    <submittedName>
        <fullName evidence="1">Leucine-rich PPR-motif containing, isoform CRA_c</fullName>
    </submittedName>
</protein>
<reference evidence="2" key="1">
    <citation type="submission" date="2005-09" db="EMBL/GenBank/DDBJ databases">
        <authorList>
            <person name="Mural R.J."/>
            <person name="Li P.W."/>
            <person name="Adams M.D."/>
            <person name="Amanatides P.G."/>
            <person name="Baden-Tillson H."/>
            <person name="Barnstead M."/>
            <person name="Chin S.H."/>
            <person name="Dew I."/>
            <person name="Evans C.A."/>
            <person name="Ferriera S."/>
            <person name="Flanigan M."/>
            <person name="Fosler C."/>
            <person name="Glodek A."/>
            <person name="Gu Z."/>
            <person name="Holt R.A."/>
            <person name="Jennings D."/>
            <person name="Kraft C.L."/>
            <person name="Lu F."/>
            <person name="Nguyen T."/>
            <person name="Nusskern D.R."/>
            <person name="Pfannkoch C.M."/>
            <person name="Sitter C."/>
            <person name="Sutton G.G."/>
            <person name="Venter J.C."/>
            <person name="Wang Z."/>
            <person name="Woodage T."/>
            <person name="Zheng X.H."/>
            <person name="Zhong F."/>
        </authorList>
    </citation>
    <scope>NUCLEOTIDE SEQUENCE [LARGE SCALE GENOMIC DNA]</scope>
    <source>
        <strain>BN</strain>
        <strain evidence="2">Sprague-Dawley</strain>
    </source>
</reference>
<evidence type="ECO:0000313" key="3">
    <source>
        <dbReference type="RGD" id="1306575"/>
    </source>
</evidence>
<evidence type="ECO:0000313" key="2">
    <source>
        <dbReference type="Proteomes" id="UP000234681"/>
    </source>
</evidence>
<dbReference type="Proteomes" id="UP000234681">
    <property type="component" value="Chromosome 6"/>
</dbReference>
<dbReference type="PANTHER" id="PTHR46669">
    <property type="entry name" value="LEUCINE-RICH PPR MOTIF-CONTAINING PROTEIN, MITOCHONDRIAL"/>
    <property type="match status" value="1"/>
</dbReference>
<gene>
    <name evidence="1 3" type="primary">Lrpprc</name>
    <name evidence="1" type="ORF">rCG_61623</name>
</gene>
<organism evidence="1 2">
    <name type="scientific">Rattus norvegicus</name>
    <name type="common">Rat</name>
    <dbReference type="NCBI Taxonomy" id="10116"/>
    <lineage>
        <taxon>Eukaryota</taxon>
        <taxon>Metazoa</taxon>
        <taxon>Chordata</taxon>
        <taxon>Craniata</taxon>
        <taxon>Vertebrata</taxon>
        <taxon>Euteleostomi</taxon>
        <taxon>Mammalia</taxon>
        <taxon>Eutheria</taxon>
        <taxon>Euarchontoglires</taxon>
        <taxon>Glires</taxon>
        <taxon>Rodentia</taxon>
        <taxon>Myomorpha</taxon>
        <taxon>Muroidea</taxon>
        <taxon>Muridae</taxon>
        <taxon>Murinae</taxon>
        <taxon>Rattus</taxon>
    </lineage>
</organism>
<dbReference type="EMBL" id="CH473947">
    <property type="protein sequence ID" value="EDM02691.1"/>
    <property type="molecule type" value="Genomic_DNA"/>
</dbReference>
<dbReference type="RGD" id="1306575">
    <property type="gene designation" value="Lrpprc"/>
</dbReference>
<sequence length="70" mass="7981">MKSYVADKDVASAKALYEHLTAKNMKLDDLFLKRYASLLKDVGEPVPFTEPPESFGFYIKQLKEARENPS</sequence>
<evidence type="ECO:0000313" key="1">
    <source>
        <dbReference type="EMBL" id="EDM02691.1"/>
    </source>
</evidence>
<dbReference type="PANTHER" id="PTHR46669:SF1">
    <property type="entry name" value="LEUCINE-RICH PPR MOTIF-CONTAINING PROTEIN, MITOCHONDRIAL"/>
    <property type="match status" value="1"/>
</dbReference>